<accession>A0A369K2B3</accession>
<proteinExistence type="predicted"/>
<dbReference type="EMBL" id="LUEZ02000040">
    <property type="protein sequence ID" value="RDB25894.1"/>
    <property type="molecule type" value="Genomic_DNA"/>
</dbReference>
<sequence length="158" mass="17727">MLFQFGFCSPGYTHRVVVDNNTGSAGNRMSFHLGEKWKVNVDTTASQLRTIGTSKRGRIRRATGHGDVQRRTHHKAFQLAVLIRRSSVRGTRADGAGVSAIPRCLHRTTETCGGLASGPVFVNWTMPSSCHLRRWRLQDRPETTTFRIKPEYTNITTT</sequence>
<comment type="caution">
    <text evidence="1">The sequence shown here is derived from an EMBL/GenBank/DDBJ whole genome shotgun (WGS) entry which is preliminary data.</text>
</comment>
<dbReference type="AlphaFoldDB" id="A0A369K2B3"/>
<gene>
    <name evidence="1" type="ORF">Hypma_006110</name>
</gene>
<organism evidence="1 2">
    <name type="scientific">Hypsizygus marmoreus</name>
    <name type="common">White beech mushroom</name>
    <name type="synonym">Agaricus marmoreus</name>
    <dbReference type="NCBI Taxonomy" id="39966"/>
    <lineage>
        <taxon>Eukaryota</taxon>
        <taxon>Fungi</taxon>
        <taxon>Dikarya</taxon>
        <taxon>Basidiomycota</taxon>
        <taxon>Agaricomycotina</taxon>
        <taxon>Agaricomycetes</taxon>
        <taxon>Agaricomycetidae</taxon>
        <taxon>Agaricales</taxon>
        <taxon>Tricholomatineae</taxon>
        <taxon>Lyophyllaceae</taxon>
        <taxon>Hypsizygus</taxon>
    </lineage>
</organism>
<keyword evidence="2" id="KW-1185">Reference proteome</keyword>
<protein>
    <submittedName>
        <fullName evidence="1">Uncharacterized protein</fullName>
    </submittedName>
</protein>
<reference evidence="1" key="1">
    <citation type="submission" date="2018-04" db="EMBL/GenBank/DDBJ databases">
        <title>Whole genome sequencing of Hypsizygus marmoreus.</title>
        <authorList>
            <person name="Choi I.-G."/>
            <person name="Min B."/>
            <person name="Kim J.-G."/>
            <person name="Kim S."/>
            <person name="Oh Y.-L."/>
            <person name="Kong W.-S."/>
            <person name="Park H."/>
            <person name="Jeong J."/>
            <person name="Song E.-S."/>
        </authorList>
    </citation>
    <scope>NUCLEOTIDE SEQUENCE [LARGE SCALE GENOMIC DNA]</scope>
    <source>
        <strain evidence="1">51987-8</strain>
    </source>
</reference>
<evidence type="ECO:0000313" key="1">
    <source>
        <dbReference type="EMBL" id="RDB25894.1"/>
    </source>
</evidence>
<dbReference type="Proteomes" id="UP000076154">
    <property type="component" value="Unassembled WGS sequence"/>
</dbReference>
<dbReference type="InParanoid" id="A0A369K2B3"/>
<evidence type="ECO:0000313" key="2">
    <source>
        <dbReference type="Proteomes" id="UP000076154"/>
    </source>
</evidence>
<name>A0A369K2B3_HYPMA</name>